<evidence type="ECO:0000256" key="13">
    <source>
        <dbReference type="ARBA" id="ARBA00023288"/>
    </source>
</evidence>
<protein>
    <recommendedName>
        <fullName evidence="14">Ubiquinol oxidase subunit 2</fullName>
    </recommendedName>
</protein>
<dbReference type="SUPFAM" id="SSF49503">
    <property type="entry name" value="Cupredoxins"/>
    <property type="match status" value="1"/>
</dbReference>
<dbReference type="Pfam" id="PF00116">
    <property type="entry name" value="COX2"/>
    <property type="match status" value="1"/>
</dbReference>
<keyword evidence="23" id="KW-1185">Reference proteome</keyword>
<dbReference type="RefSeq" id="WP_031384268.1">
    <property type="nucleotide sequence ID" value="NZ_BAABKI010000012.1"/>
</dbReference>
<dbReference type="Gene3D" id="2.60.40.420">
    <property type="entry name" value="Cupredoxins - blue copper proteins"/>
    <property type="match status" value="1"/>
</dbReference>
<dbReference type="PANTHER" id="PTHR22888">
    <property type="entry name" value="CYTOCHROME C OXIDASE, SUBUNIT II"/>
    <property type="match status" value="1"/>
</dbReference>
<evidence type="ECO:0000256" key="14">
    <source>
        <dbReference type="PIRNR" id="PIRNR000292"/>
    </source>
</evidence>
<keyword evidence="8 14" id="KW-0249">Electron transport</keyword>
<evidence type="ECO:0000256" key="19">
    <source>
        <dbReference type="SAM" id="SignalP"/>
    </source>
</evidence>
<feature type="domain" description="Cytochrome oxidase subunit II transmembrane region profile" evidence="21">
    <location>
        <begin position="21"/>
        <end position="118"/>
    </location>
</feature>
<feature type="region of interest" description="Disordered" evidence="17">
    <location>
        <begin position="283"/>
        <end position="305"/>
    </location>
</feature>
<keyword evidence="5 14" id="KW-0679">Respiratory chain</keyword>
<dbReference type="Pfam" id="PF02790">
    <property type="entry name" value="COX2_TM"/>
    <property type="match status" value="1"/>
</dbReference>
<name>A0ABP9R8W7_9GAMM</name>
<dbReference type="Proteomes" id="UP001500074">
    <property type="component" value="Unassembled WGS sequence"/>
</dbReference>
<proteinExistence type="inferred from homology"/>
<reference evidence="23" key="1">
    <citation type="journal article" date="2019" name="Int. J. Syst. Evol. Microbiol.">
        <title>The Global Catalogue of Microorganisms (GCM) 10K type strain sequencing project: providing services to taxonomists for standard genome sequencing and annotation.</title>
        <authorList>
            <consortium name="The Broad Institute Genomics Platform"/>
            <consortium name="The Broad Institute Genome Sequencing Center for Infectious Disease"/>
            <person name="Wu L."/>
            <person name="Ma J."/>
        </authorList>
    </citation>
    <scope>NUCLEOTIDE SEQUENCE [LARGE SCALE GENOMIC DNA]</scope>
    <source>
        <strain evidence="23">JCM 18472</strain>
    </source>
</reference>
<evidence type="ECO:0000256" key="6">
    <source>
        <dbReference type="ARBA" id="ARBA00022692"/>
    </source>
</evidence>
<keyword evidence="6 15" id="KW-0812">Transmembrane</keyword>
<evidence type="ECO:0000256" key="3">
    <source>
        <dbReference type="ARBA" id="ARBA00022448"/>
    </source>
</evidence>
<evidence type="ECO:0000256" key="9">
    <source>
        <dbReference type="ARBA" id="ARBA00022989"/>
    </source>
</evidence>
<evidence type="ECO:0000256" key="17">
    <source>
        <dbReference type="SAM" id="MobiDB-lite"/>
    </source>
</evidence>
<keyword evidence="11 14" id="KW-0472">Membrane</keyword>
<dbReference type="NCBIfam" id="TIGR01433">
    <property type="entry name" value="CyoA"/>
    <property type="match status" value="1"/>
</dbReference>
<feature type="compositionally biased region" description="Gly residues" evidence="17">
    <location>
        <begin position="286"/>
        <end position="295"/>
    </location>
</feature>
<dbReference type="PROSITE" id="PS51257">
    <property type="entry name" value="PROKAR_LIPOPROTEIN"/>
    <property type="match status" value="1"/>
</dbReference>
<evidence type="ECO:0000256" key="18">
    <source>
        <dbReference type="SAM" id="Phobius"/>
    </source>
</evidence>
<comment type="cofactor">
    <cofactor evidence="16">
        <name>Cu cation</name>
        <dbReference type="ChEBI" id="CHEBI:23378"/>
    </cofactor>
    <text evidence="16">Binds a copper A center.</text>
</comment>
<dbReference type="Gene3D" id="1.10.287.90">
    <property type="match status" value="1"/>
</dbReference>
<evidence type="ECO:0000256" key="2">
    <source>
        <dbReference type="ARBA" id="ARBA00007866"/>
    </source>
</evidence>
<gene>
    <name evidence="22" type="primary">cyoA</name>
    <name evidence="22" type="ORF">GCM10023342_11260</name>
</gene>
<dbReference type="InterPro" id="IPR002429">
    <property type="entry name" value="CcO_II-like_C"/>
</dbReference>
<evidence type="ECO:0000259" key="20">
    <source>
        <dbReference type="PROSITE" id="PS50857"/>
    </source>
</evidence>
<dbReference type="PANTHER" id="PTHR22888:SF18">
    <property type="entry name" value="CYTOCHROME BO(3) UBIQUINOL OXIDASE SUBUNIT 2"/>
    <property type="match status" value="1"/>
</dbReference>
<dbReference type="InterPro" id="IPR008972">
    <property type="entry name" value="Cupredoxin"/>
</dbReference>
<keyword evidence="3 14" id="KW-0813">Transport</keyword>
<organism evidence="22 23">
    <name type="scientific">Modicisalibacter zincidurans</name>
    <dbReference type="NCBI Taxonomy" id="1178777"/>
    <lineage>
        <taxon>Bacteria</taxon>
        <taxon>Pseudomonadati</taxon>
        <taxon>Pseudomonadota</taxon>
        <taxon>Gammaproteobacteria</taxon>
        <taxon>Oceanospirillales</taxon>
        <taxon>Halomonadaceae</taxon>
        <taxon>Modicisalibacter</taxon>
    </lineage>
</organism>
<comment type="function">
    <text evidence="16">Subunits I and II form the functional core of the enzyme complex. Electrons originating in cytochrome c are transferred via heme a and Cu(A) to the binuclear center formed by heme a3 and Cu(B).</text>
</comment>
<comment type="subcellular location">
    <subcellularLocation>
        <location evidence="1 15">Cell membrane</location>
        <topology evidence="1 15">Multi-pass membrane protein</topology>
    </subcellularLocation>
</comment>
<dbReference type="CDD" id="cd04212">
    <property type="entry name" value="CuRO_UO_II"/>
    <property type="match status" value="1"/>
</dbReference>
<evidence type="ECO:0000256" key="4">
    <source>
        <dbReference type="ARBA" id="ARBA00022475"/>
    </source>
</evidence>
<dbReference type="EMBL" id="BAABKI010000012">
    <property type="protein sequence ID" value="GAA5173171.1"/>
    <property type="molecule type" value="Genomic_DNA"/>
</dbReference>
<sequence>MRKKKYSPILTRLPLLLLPVLLSGCSSALMDPQGPVGEAQKTLIITAFLLMMIVVIPVIVMTVVFGWRYRASNLAAKYTPDWAHSNKIEIVVWLIPSVIILILAIITWKTSHSLAPQKPLGTKAETLEIQAVSLDWKWLFIYPEQDIATVNEVAIPVDVPVHFHVSSGSVMNSFFIPALGSQIYAMAGMDNDVNLIASEAGVYDGRSSNYSGAGFSKMLFDARAMPQGEFEAWVDKVKQAPKSLTFNDTYPTLAEPSTNVPVLYFSDVSPELYRNIVESFKNAGREAGGNNGGDGEASMSAEAAE</sequence>
<keyword evidence="7 19" id="KW-0732">Signal</keyword>
<dbReference type="InterPro" id="IPR006333">
    <property type="entry name" value="Cyt_o_ubiquinol_oxidase_su2"/>
</dbReference>
<dbReference type="InterPro" id="IPR045187">
    <property type="entry name" value="CcO_II"/>
</dbReference>
<evidence type="ECO:0000313" key="23">
    <source>
        <dbReference type="Proteomes" id="UP001500074"/>
    </source>
</evidence>
<evidence type="ECO:0000256" key="15">
    <source>
        <dbReference type="RuleBase" id="RU000456"/>
    </source>
</evidence>
<evidence type="ECO:0000256" key="8">
    <source>
        <dbReference type="ARBA" id="ARBA00022982"/>
    </source>
</evidence>
<dbReference type="InterPro" id="IPR011759">
    <property type="entry name" value="Cyt_c_oxidase_su2_TM_dom"/>
</dbReference>
<comment type="catalytic activity">
    <reaction evidence="16">
        <text>4 Fe(II)-[cytochrome c] + O2 + 8 H(+)(in) = 4 Fe(III)-[cytochrome c] + 2 H2O + 4 H(+)(out)</text>
        <dbReference type="Rhea" id="RHEA:11436"/>
        <dbReference type="Rhea" id="RHEA-COMP:10350"/>
        <dbReference type="Rhea" id="RHEA-COMP:14399"/>
        <dbReference type="ChEBI" id="CHEBI:15377"/>
        <dbReference type="ChEBI" id="CHEBI:15378"/>
        <dbReference type="ChEBI" id="CHEBI:15379"/>
        <dbReference type="ChEBI" id="CHEBI:29033"/>
        <dbReference type="ChEBI" id="CHEBI:29034"/>
        <dbReference type="EC" id="7.1.1.9"/>
    </reaction>
</comment>
<evidence type="ECO:0000256" key="16">
    <source>
        <dbReference type="RuleBase" id="RU004024"/>
    </source>
</evidence>
<evidence type="ECO:0000256" key="12">
    <source>
        <dbReference type="ARBA" id="ARBA00023139"/>
    </source>
</evidence>
<keyword evidence="16" id="KW-0186">Copper</keyword>
<feature type="chain" id="PRO_5046657857" description="Ubiquinol oxidase subunit 2" evidence="19">
    <location>
        <begin position="29"/>
        <end position="305"/>
    </location>
</feature>
<dbReference type="Pfam" id="PF06481">
    <property type="entry name" value="COX_ARM"/>
    <property type="match status" value="1"/>
</dbReference>
<keyword evidence="16" id="KW-0479">Metal-binding</keyword>
<accession>A0ABP9R8W7</accession>
<comment type="similarity">
    <text evidence="2 14 15">Belongs to the cytochrome c oxidase subunit 2 family.</text>
</comment>
<evidence type="ECO:0000259" key="21">
    <source>
        <dbReference type="PROSITE" id="PS50999"/>
    </source>
</evidence>
<evidence type="ECO:0000256" key="5">
    <source>
        <dbReference type="ARBA" id="ARBA00022660"/>
    </source>
</evidence>
<evidence type="ECO:0000256" key="10">
    <source>
        <dbReference type="ARBA" id="ARBA00023002"/>
    </source>
</evidence>
<comment type="caution">
    <text evidence="22">The sequence shown here is derived from an EMBL/GenBank/DDBJ whole genome shotgun (WGS) entry which is preliminary data.</text>
</comment>
<feature type="signal peptide" evidence="19">
    <location>
        <begin position="1"/>
        <end position="28"/>
    </location>
</feature>
<dbReference type="SUPFAM" id="SSF81464">
    <property type="entry name" value="Cytochrome c oxidase subunit II-like, transmembrane region"/>
    <property type="match status" value="1"/>
</dbReference>
<dbReference type="PIRSF" id="PIRSF000292">
    <property type="entry name" value="Ubi_od_II"/>
    <property type="match status" value="1"/>
</dbReference>
<evidence type="ECO:0000256" key="11">
    <source>
        <dbReference type="ARBA" id="ARBA00023136"/>
    </source>
</evidence>
<feature type="transmembrane region" description="Helical" evidence="18">
    <location>
        <begin position="43"/>
        <end position="67"/>
    </location>
</feature>
<evidence type="ECO:0000256" key="7">
    <source>
        <dbReference type="ARBA" id="ARBA00022729"/>
    </source>
</evidence>
<evidence type="ECO:0000313" key="22">
    <source>
        <dbReference type="EMBL" id="GAA5173171.1"/>
    </source>
</evidence>
<feature type="transmembrane region" description="Helical" evidence="18">
    <location>
        <begin position="88"/>
        <end position="108"/>
    </location>
</feature>
<keyword evidence="4 14" id="KW-1003">Cell membrane</keyword>
<dbReference type="PROSITE" id="PS50857">
    <property type="entry name" value="COX2_CUA"/>
    <property type="match status" value="1"/>
</dbReference>
<dbReference type="InterPro" id="IPR010514">
    <property type="entry name" value="COX_ARM"/>
</dbReference>
<keyword evidence="12" id="KW-0564">Palmitate</keyword>
<feature type="domain" description="Cytochrome oxidase subunit II copper A binding" evidence="20">
    <location>
        <begin position="124"/>
        <end position="236"/>
    </location>
</feature>
<evidence type="ECO:0000256" key="1">
    <source>
        <dbReference type="ARBA" id="ARBA00004651"/>
    </source>
</evidence>
<dbReference type="InterPro" id="IPR036257">
    <property type="entry name" value="Cyt_c_oxidase_su2_TM_sf"/>
</dbReference>
<keyword evidence="10 14" id="KW-0560">Oxidoreductase</keyword>
<keyword evidence="13" id="KW-0449">Lipoprotein</keyword>
<dbReference type="InterPro" id="IPR034227">
    <property type="entry name" value="CuRO_UO_II"/>
</dbReference>
<keyword evidence="9 18" id="KW-1133">Transmembrane helix</keyword>
<dbReference type="PROSITE" id="PS50999">
    <property type="entry name" value="COX2_TM"/>
    <property type="match status" value="1"/>
</dbReference>